<feature type="compositionally biased region" description="Low complexity" evidence="1">
    <location>
        <begin position="45"/>
        <end position="63"/>
    </location>
</feature>
<organism evidence="2 3">
    <name type="scientific">Austropuccinia psidii MF-1</name>
    <dbReference type="NCBI Taxonomy" id="1389203"/>
    <lineage>
        <taxon>Eukaryota</taxon>
        <taxon>Fungi</taxon>
        <taxon>Dikarya</taxon>
        <taxon>Basidiomycota</taxon>
        <taxon>Pucciniomycotina</taxon>
        <taxon>Pucciniomycetes</taxon>
        <taxon>Pucciniales</taxon>
        <taxon>Sphaerophragmiaceae</taxon>
        <taxon>Austropuccinia</taxon>
    </lineage>
</organism>
<reference evidence="2" key="1">
    <citation type="submission" date="2021-03" db="EMBL/GenBank/DDBJ databases">
        <title>Draft genome sequence of rust myrtle Austropuccinia psidii MF-1, a brazilian biotype.</title>
        <authorList>
            <person name="Quecine M.C."/>
            <person name="Pachon D.M.R."/>
            <person name="Bonatelli M.L."/>
            <person name="Correr F.H."/>
            <person name="Franceschini L.M."/>
            <person name="Leite T.F."/>
            <person name="Margarido G.R.A."/>
            <person name="Almeida C.A."/>
            <person name="Ferrarezi J.A."/>
            <person name="Labate C.A."/>
        </authorList>
    </citation>
    <scope>NUCLEOTIDE SEQUENCE</scope>
    <source>
        <strain evidence="2">MF-1</strain>
    </source>
</reference>
<comment type="caution">
    <text evidence="2">The sequence shown here is derived from an EMBL/GenBank/DDBJ whole genome shotgun (WGS) entry which is preliminary data.</text>
</comment>
<protein>
    <submittedName>
        <fullName evidence="2">Uncharacterized protein</fullName>
    </submittedName>
</protein>
<name>A0A9Q3CV83_9BASI</name>
<gene>
    <name evidence="2" type="ORF">O181_028781</name>
</gene>
<feature type="region of interest" description="Disordered" evidence="1">
    <location>
        <begin position="1"/>
        <end position="64"/>
    </location>
</feature>
<feature type="compositionally biased region" description="Basic residues" evidence="1">
    <location>
        <begin position="159"/>
        <end position="173"/>
    </location>
</feature>
<sequence>MVVDSEVERIPKKGRIPSGTESTQGSAISQRQVPEIPITSEPELELSVSSSNRNKSNSKGSNRQINEQLQAVLHSLQKKDWEILPHIHQGVISSWNILKKILKEQEIVKYYNGWNPLSSKPQIERIKEWHNKKREASKEQAPLASTSKQQSSHPPQQGKKNKRKNRRKPYSPS</sequence>
<feature type="region of interest" description="Disordered" evidence="1">
    <location>
        <begin position="130"/>
        <end position="173"/>
    </location>
</feature>
<feature type="compositionally biased region" description="Polar residues" evidence="1">
    <location>
        <begin position="19"/>
        <end position="32"/>
    </location>
</feature>
<evidence type="ECO:0000256" key="1">
    <source>
        <dbReference type="SAM" id="MobiDB-lite"/>
    </source>
</evidence>
<evidence type="ECO:0000313" key="2">
    <source>
        <dbReference type="EMBL" id="MBW0489066.1"/>
    </source>
</evidence>
<proteinExistence type="predicted"/>
<dbReference type="EMBL" id="AVOT02009911">
    <property type="protein sequence ID" value="MBW0489066.1"/>
    <property type="molecule type" value="Genomic_DNA"/>
</dbReference>
<keyword evidence="3" id="KW-1185">Reference proteome</keyword>
<dbReference type="AlphaFoldDB" id="A0A9Q3CV83"/>
<feature type="compositionally biased region" description="Polar residues" evidence="1">
    <location>
        <begin position="143"/>
        <end position="155"/>
    </location>
</feature>
<feature type="compositionally biased region" description="Basic and acidic residues" evidence="1">
    <location>
        <begin position="1"/>
        <end position="11"/>
    </location>
</feature>
<accession>A0A9Q3CV83</accession>
<dbReference type="Proteomes" id="UP000765509">
    <property type="component" value="Unassembled WGS sequence"/>
</dbReference>
<evidence type="ECO:0000313" key="3">
    <source>
        <dbReference type="Proteomes" id="UP000765509"/>
    </source>
</evidence>